<organism evidence="12 14">
    <name type="scientific">Geotrichum candidum</name>
    <name type="common">Oospora lactis</name>
    <name type="synonym">Dipodascus geotrichum</name>
    <dbReference type="NCBI Taxonomy" id="1173061"/>
    <lineage>
        <taxon>Eukaryota</taxon>
        <taxon>Fungi</taxon>
        <taxon>Dikarya</taxon>
        <taxon>Ascomycota</taxon>
        <taxon>Saccharomycotina</taxon>
        <taxon>Dipodascomycetes</taxon>
        <taxon>Dipodascales</taxon>
        <taxon>Dipodascaceae</taxon>
        <taxon>Geotrichum</taxon>
    </lineage>
</organism>
<dbReference type="EMBL" id="QQZK01000017">
    <property type="protein sequence ID" value="KAF5103817.1"/>
    <property type="molecule type" value="Genomic_DNA"/>
</dbReference>
<feature type="region of interest" description="Disordered" evidence="11">
    <location>
        <begin position="67"/>
        <end position="100"/>
    </location>
</feature>
<evidence type="ECO:0000313" key="13">
    <source>
        <dbReference type="EMBL" id="KAF5103817.1"/>
    </source>
</evidence>
<keyword evidence="8 10" id="KW-0143">Chaperone</keyword>
<name>A0A0J9XCL7_GEOCN</name>
<reference evidence="13" key="2">
    <citation type="journal article" date="2020" name="Front. Microbiol.">
        <title>Phenotypic and Genetic Characterization of the Cheese Ripening Yeast Geotrichum candidum.</title>
        <authorList>
            <person name="Perkins V."/>
            <person name="Vignola S."/>
            <person name="Lessard M.H."/>
            <person name="Plante P.L."/>
            <person name="Corbeil J."/>
            <person name="Dugat-Bony E."/>
            <person name="Frenette M."/>
            <person name="Labrie S."/>
        </authorList>
    </citation>
    <scope>NUCLEOTIDE SEQUENCE</scope>
    <source>
        <strain evidence="13">LMA-70</strain>
    </source>
</reference>
<evidence type="ECO:0000256" key="10">
    <source>
        <dbReference type="RuleBase" id="RU368005"/>
    </source>
</evidence>
<accession>A0A0J9XCL7</accession>
<dbReference type="InterPro" id="IPR012420">
    <property type="entry name" value="Cbp4"/>
</dbReference>
<keyword evidence="3" id="KW-0812">Transmembrane</keyword>
<dbReference type="GO" id="GO:0034551">
    <property type="term" value="P:mitochondrial respiratory chain complex III assembly"/>
    <property type="evidence" value="ECO:0007669"/>
    <property type="project" value="TreeGrafter"/>
</dbReference>
<reference evidence="12 14" key="1">
    <citation type="submission" date="2014-03" db="EMBL/GenBank/DDBJ databases">
        <authorList>
            <person name="Casaregola S."/>
        </authorList>
    </citation>
    <scope>NUCLEOTIDE SEQUENCE [LARGE SCALE GENOMIC DNA]</scope>
    <source>
        <strain evidence="12 14">CLIB 918</strain>
    </source>
</reference>
<comment type="similarity">
    <text evidence="2 10">Belongs to the CBP4 family.</text>
</comment>
<dbReference type="Pfam" id="PF07960">
    <property type="entry name" value="CBP4"/>
    <property type="match status" value="1"/>
</dbReference>
<feature type="compositionally biased region" description="Basic and acidic residues" evidence="11">
    <location>
        <begin position="88"/>
        <end position="97"/>
    </location>
</feature>
<dbReference type="OrthoDB" id="5576752at2759"/>
<dbReference type="AlphaFoldDB" id="A0A0J9XCL7"/>
<keyword evidence="7" id="KW-0472">Membrane</keyword>
<comment type="subcellular location">
    <subcellularLocation>
        <location evidence="1 10">Mitochondrion inner membrane</location>
        <topology evidence="1 10">Single-pass membrane protein</topology>
    </subcellularLocation>
</comment>
<keyword evidence="4 10" id="KW-0999">Mitochondrion inner membrane</keyword>
<evidence type="ECO:0000256" key="3">
    <source>
        <dbReference type="ARBA" id="ARBA00022692"/>
    </source>
</evidence>
<evidence type="ECO:0000313" key="12">
    <source>
        <dbReference type="EMBL" id="CDO54590.1"/>
    </source>
</evidence>
<dbReference type="PANTHER" id="PTHR28202:SF1">
    <property type="entry name" value="ASSEMBLY FACTOR CBP4"/>
    <property type="match status" value="1"/>
</dbReference>
<gene>
    <name evidence="12" type="ORF">BN980_GECA08s01572g</name>
    <name evidence="13" type="ORF">DV451_001193</name>
</gene>
<evidence type="ECO:0000256" key="9">
    <source>
        <dbReference type="ARBA" id="ARBA00025413"/>
    </source>
</evidence>
<evidence type="ECO:0000256" key="2">
    <source>
        <dbReference type="ARBA" id="ARBA00006780"/>
    </source>
</evidence>
<dbReference type="EMBL" id="CCBN010000008">
    <property type="protein sequence ID" value="CDO54590.1"/>
    <property type="molecule type" value="Genomic_DNA"/>
</dbReference>
<keyword evidence="14" id="KW-1185">Reference proteome</keyword>
<dbReference type="Proteomes" id="UP000242525">
    <property type="component" value="Unassembled WGS sequence"/>
</dbReference>
<dbReference type="GO" id="GO:0005743">
    <property type="term" value="C:mitochondrial inner membrane"/>
    <property type="evidence" value="ECO:0007669"/>
    <property type="project" value="UniProtKB-SubCell"/>
</dbReference>
<reference evidence="13" key="3">
    <citation type="submission" date="2020-01" db="EMBL/GenBank/DDBJ databases">
        <authorList>
            <person name="Perkins V."/>
            <person name="Lessard M.-H."/>
            <person name="Dugat-Bony E."/>
            <person name="Frenette M."/>
            <person name="Labrie S."/>
        </authorList>
    </citation>
    <scope>NUCLEOTIDE SEQUENCE</scope>
    <source>
        <strain evidence="13">LMA-70</strain>
    </source>
</reference>
<proteinExistence type="inferred from homology"/>
<evidence type="ECO:0000256" key="11">
    <source>
        <dbReference type="SAM" id="MobiDB-lite"/>
    </source>
</evidence>
<sequence length="159" mass="17808">MGFGQWIKAGIAGGSIIGFGALNFIYNTPTDEELISKLSPELKKKYYEERDRRRYISNWAVDEAHKTAQSKDPIWMTGEIPSGMVPGEDGRGKRAVYDNRVTGTGADEGRLVGEGLAGMPESLRKQEIAWLRHEQEEKSAAIEGERQRLRKLAEQEGKL</sequence>
<dbReference type="PANTHER" id="PTHR28202">
    <property type="entry name" value="ASSEMBLY FACTOR CBP4"/>
    <property type="match status" value="1"/>
</dbReference>
<evidence type="ECO:0000256" key="1">
    <source>
        <dbReference type="ARBA" id="ARBA00004434"/>
    </source>
</evidence>
<protein>
    <recommendedName>
        <fullName evidence="10">Cytochrome b mRNA-processing protein 4</fullName>
    </recommendedName>
</protein>
<evidence type="ECO:0000256" key="7">
    <source>
        <dbReference type="ARBA" id="ARBA00023136"/>
    </source>
</evidence>
<comment type="caution">
    <text evidence="12">The sequence shown here is derived from an EMBL/GenBank/DDBJ whole genome shotgun (WGS) entry which is preliminary data.</text>
</comment>
<keyword evidence="6 10" id="KW-0496">Mitochondrion</keyword>
<evidence type="ECO:0000256" key="5">
    <source>
        <dbReference type="ARBA" id="ARBA00022989"/>
    </source>
</evidence>
<evidence type="ECO:0000256" key="6">
    <source>
        <dbReference type="ARBA" id="ARBA00023128"/>
    </source>
</evidence>
<dbReference type="STRING" id="1173061.A0A0J9XCL7"/>
<evidence type="ECO:0000256" key="8">
    <source>
        <dbReference type="ARBA" id="ARBA00023186"/>
    </source>
</evidence>
<evidence type="ECO:0000256" key="4">
    <source>
        <dbReference type="ARBA" id="ARBA00022792"/>
    </source>
</evidence>
<comment type="function">
    <text evidence="9 10">Essential for the assembly of ubiquinol-cytochrome c reductase. It has a direct effect on the correct occurrence of the Rieske protein, core 4, core 5 and apocytochrome b.</text>
</comment>
<dbReference type="Proteomes" id="UP000750522">
    <property type="component" value="Unassembled WGS sequence"/>
</dbReference>
<evidence type="ECO:0000313" key="14">
    <source>
        <dbReference type="Proteomes" id="UP000242525"/>
    </source>
</evidence>
<keyword evidence="5" id="KW-1133">Transmembrane helix</keyword>